<dbReference type="OMA" id="PRKAYDI"/>
<dbReference type="PROSITE" id="PS50011">
    <property type="entry name" value="PROTEIN_KINASE_DOM"/>
    <property type="match status" value="1"/>
</dbReference>
<dbReference type="Proteomes" id="UP000054771">
    <property type="component" value="Unassembled WGS sequence"/>
</dbReference>
<dbReference type="Gene3D" id="1.10.510.10">
    <property type="entry name" value="Transferase(Phosphotransferase) domain 1"/>
    <property type="match status" value="1"/>
</dbReference>
<feature type="region of interest" description="Disordered" evidence="1">
    <location>
        <begin position="111"/>
        <end position="148"/>
    </location>
</feature>
<accession>A0A0U5GET4</accession>
<dbReference type="EMBL" id="CDMC01000017">
    <property type="protein sequence ID" value="CEL10256.1"/>
    <property type="molecule type" value="Genomic_DNA"/>
</dbReference>
<dbReference type="SUPFAM" id="SSF56112">
    <property type="entry name" value="Protein kinase-like (PK-like)"/>
    <property type="match status" value="1"/>
</dbReference>
<evidence type="ECO:0000313" key="4">
    <source>
        <dbReference type="Proteomes" id="UP000054771"/>
    </source>
</evidence>
<organism evidence="3 4">
    <name type="scientific">Aspergillus calidoustus</name>
    <dbReference type="NCBI Taxonomy" id="454130"/>
    <lineage>
        <taxon>Eukaryota</taxon>
        <taxon>Fungi</taxon>
        <taxon>Dikarya</taxon>
        <taxon>Ascomycota</taxon>
        <taxon>Pezizomycotina</taxon>
        <taxon>Eurotiomycetes</taxon>
        <taxon>Eurotiomycetidae</taxon>
        <taxon>Eurotiales</taxon>
        <taxon>Aspergillaceae</taxon>
        <taxon>Aspergillus</taxon>
        <taxon>Aspergillus subgen. Nidulantes</taxon>
    </lineage>
</organism>
<dbReference type="InterPro" id="IPR000719">
    <property type="entry name" value="Prot_kinase_dom"/>
</dbReference>
<evidence type="ECO:0000313" key="3">
    <source>
        <dbReference type="EMBL" id="CEL10256.1"/>
    </source>
</evidence>
<name>A0A0U5GET4_ASPCI</name>
<proteinExistence type="predicted"/>
<sequence>MLPLDVARALSNGVAQAVAYMHSEGYVHGDIHLSTTLARLPRKAYDISVDDLYKEFGYPEAITVTRVDSQPLAPNVPSKDVIPLFLGKYADKPLISDAPPSLSDFGEAFAPESERRLGRDSHTPAAFRAPDAQVEPDTPLSCPADILE</sequence>
<dbReference type="GO" id="GO:0005524">
    <property type="term" value="F:ATP binding"/>
    <property type="evidence" value="ECO:0007669"/>
    <property type="project" value="InterPro"/>
</dbReference>
<dbReference type="STRING" id="454130.A0A0U5GET4"/>
<feature type="compositionally biased region" description="Basic and acidic residues" evidence="1">
    <location>
        <begin position="112"/>
        <end position="122"/>
    </location>
</feature>
<protein>
    <recommendedName>
        <fullName evidence="2">Protein kinase domain-containing protein</fullName>
    </recommendedName>
</protein>
<dbReference type="AlphaFoldDB" id="A0A0U5GET4"/>
<dbReference type="InterPro" id="IPR011009">
    <property type="entry name" value="Kinase-like_dom_sf"/>
</dbReference>
<evidence type="ECO:0000256" key="1">
    <source>
        <dbReference type="SAM" id="MobiDB-lite"/>
    </source>
</evidence>
<evidence type="ECO:0000259" key="2">
    <source>
        <dbReference type="PROSITE" id="PS50011"/>
    </source>
</evidence>
<gene>
    <name evidence="3" type="ORF">ASPCAL13378</name>
</gene>
<feature type="domain" description="Protein kinase" evidence="2">
    <location>
        <begin position="1"/>
        <end position="148"/>
    </location>
</feature>
<keyword evidence="4" id="KW-1185">Reference proteome</keyword>
<dbReference type="OrthoDB" id="5979581at2759"/>
<reference evidence="4" key="1">
    <citation type="journal article" date="2016" name="Genome Announc.">
        <title>Draft genome sequences of fungus Aspergillus calidoustus.</title>
        <authorList>
            <person name="Horn F."/>
            <person name="Linde J."/>
            <person name="Mattern D.J."/>
            <person name="Walther G."/>
            <person name="Guthke R."/>
            <person name="Scherlach K."/>
            <person name="Martin K."/>
            <person name="Brakhage A.A."/>
            <person name="Petzke L."/>
            <person name="Valiante V."/>
        </authorList>
    </citation>
    <scope>NUCLEOTIDE SEQUENCE [LARGE SCALE GENOMIC DNA]</scope>
    <source>
        <strain evidence="4">SF006504</strain>
    </source>
</reference>
<dbReference type="GO" id="GO:0004672">
    <property type="term" value="F:protein kinase activity"/>
    <property type="evidence" value="ECO:0007669"/>
    <property type="project" value="InterPro"/>
</dbReference>